<dbReference type="EMBL" id="LWDF02001049">
    <property type="protein sequence ID" value="KAE8240570.1"/>
    <property type="molecule type" value="Genomic_DNA"/>
</dbReference>
<accession>A0A177T451</accession>
<gene>
    <name evidence="1" type="ORF">A4X13_0g7724</name>
</gene>
<organism evidence="1 2">
    <name type="scientific">Tilletia indica</name>
    <dbReference type="NCBI Taxonomy" id="43049"/>
    <lineage>
        <taxon>Eukaryota</taxon>
        <taxon>Fungi</taxon>
        <taxon>Dikarya</taxon>
        <taxon>Basidiomycota</taxon>
        <taxon>Ustilaginomycotina</taxon>
        <taxon>Exobasidiomycetes</taxon>
        <taxon>Tilletiales</taxon>
        <taxon>Tilletiaceae</taxon>
        <taxon>Tilletia</taxon>
    </lineage>
</organism>
<evidence type="ECO:0000313" key="1">
    <source>
        <dbReference type="EMBL" id="KAE8240570.1"/>
    </source>
</evidence>
<evidence type="ECO:0000313" key="2">
    <source>
        <dbReference type="Proteomes" id="UP000077521"/>
    </source>
</evidence>
<keyword evidence="2" id="KW-1185">Reference proteome</keyword>
<protein>
    <submittedName>
        <fullName evidence="1">Uncharacterized protein</fullName>
    </submittedName>
</protein>
<name>A0A177T451_9BASI</name>
<reference evidence="1" key="1">
    <citation type="submission" date="2016-04" db="EMBL/GenBank/DDBJ databases">
        <authorList>
            <person name="Nguyen H.D."/>
            <person name="Samba Siva P."/>
            <person name="Cullis J."/>
            <person name="Levesque C.A."/>
            <person name="Hambleton S."/>
        </authorList>
    </citation>
    <scope>NUCLEOTIDE SEQUENCE</scope>
    <source>
        <strain evidence="1">DAOMC 236416</strain>
    </source>
</reference>
<dbReference type="Proteomes" id="UP000077521">
    <property type="component" value="Unassembled WGS sequence"/>
</dbReference>
<comment type="caution">
    <text evidence="1">The sequence shown here is derived from an EMBL/GenBank/DDBJ whole genome shotgun (WGS) entry which is preliminary data.</text>
</comment>
<sequence>MRCLNQTTHEIPPVSKALTSRTLQSPAEEPIEPYLHRRLRAAIDSLLLKPLTTRGDARSAQQQAVLVSALVECQYGIASGSKRLGAGSDCDEDGVAHDGISRIALAIPNLKELPCLVGPLSKLDFPSTELSDSTWDLLVQCFHERGTGSVEEAEAYRTEVLNLATGLQRRDWPTTTVKTFVQVGFDMKDAPDGRRVLRRKSLEESKLAPPPSVVILGTFAMSTDHLWERVTGGSTCCTGEVAAHLRLAAAGCPSPPSWTLTFSLTPFQQKSIGTTT</sequence>
<proteinExistence type="predicted"/>
<reference evidence="1" key="2">
    <citation type="journal article" date="2019" name="IMA Fungus">
        <title>Genome sequencing and comparison of five Tilletia species to identify candidate genes for the detection of regulated species infecting wheat.</title>
        <authorList>
            <person name="Nguyen H.D.T."/>
            <person name="Sultana T."/>
            <person name="Kesanakurti P."/>
            <person name="Hambleton S."/>
        </authorList>
    </citation>
    <scope>NUCLEOTIDE SEQUENCE</scope>
    <source>
        <strain evidence="1">DAOMC 236416</strain>
    </source>
</reference>
<dbReference type="AlphaFoldDB" id="A0A177T451"/>